<evidence type="ECO:0000259" key="7">
    <source>
        <dbReference type="PROSITE" id="PS50405"/>
    </source>
</evidence>
<dbReference type="Pfam" id="PF02798">
    <property type="entry name" value="GST_N"/>
    <property type="match status" value="1"/>
</dbReference>
<dbReference type="FunFam" id="1.20.1050.10:FF:000016">
    <property type="entry name" value="Glutathione S-transferase U9"/>
    <property type="match status" value="1"/>
</dbReference>
<proteinExistence type="inferred from homology"/>
<comment type="caution">
    <text evidence="8">The sequence shown here is derived from an EMBL/GenBank/DDBJ whole genome shotgun (WGS) entry which is preliminary data.</text>
</comment>
<dbReference type="GO" id="GO:0006749">
    <property type="term" value="P:glutathione metabolic process"/>
    <property type="evidence" value="ECO:0007669"/>
    <property type="project" value="InterPro"/>
</dbReference>
<dbReference type="OrthoDB" id="1153238at2759"/>
<dbReference type="STRING" id="74649.A0A2P6P2M8"/>
<dbReference type="PROSITE" id="PS50405">
    <property type="entry name" value="GST_CTER"/>
    <property type="match status" value="1"/>
</dbReference>
<dbReference type="SFLD" id="SFLDS00019">
    <property type="entry name" value="Glutathione_Transferase_(cytos"/>
    <property type="match status" value="1"/>
</dbReference>
<comment type="subcellular location">
    <subcellularLocation>
        <location evidence="5">Cytoplasm</location>
        <location evidence="5">Cytosol</location>
    </subcellularLocation>
</comment>
<dbReference type="SFLD" id="SFLDG01152">
    <property type="entry name" value="Main.3:_Omega-_and_Tau-like"/>
    <property type="match status" value="1"/>
</dbReference>
<dbReference type="PANTHER" id="PTHR11260:SF753">
    <property type="entry name" value="GLUTATHIONE TRANSFERASE"/>
    <property type="match status" value="1"/>
</dbReference>
<evidence type="ECO:0000256" key="5">
    <source>
        <dbReference type="RuleBase" id="RU369102"/>
    </source>
</evidence>
<dbReference type="GO" id="GO:0004364">
    <property type="term" value="F:glutathione transferase activity"/>
    <property type="evidence" value="ECO:0007669"/>
    <property type="project" value="UniProtKB-UniRule"/>
</dbReference>
<dbReference type="PANTHER" id="PTHR11260">
    <property type="entry name" value="GLUTATHIONE S-TRANSFERASE, GST, SUPERFAMILY, GST DOMAIN CONTAINING"/>
    <property type="match status" value="1"/>
</dbReference>
<dbReference type="GO" id="GO:0005829">
    <property type="term" value="C:cytosol"/>
    <property type="evidence" value="ECO:0007669"/>
    <property type="project" value="UniProtKB-SubCell"/>
</dbReference>
<dbReference type="CDD" id="cd03058">
    <property type="entry name" value="GST_N_Tau"/>
    <property type="match status" value="1"/>
</dbReference>
<dbReference type="GO" id="GO:0009407">
    <property type="term" value="P:toxin catabolic process"/>
    <property type="evidence" value="ECO:0007669"/>
    <property type="project" value="UniProtKB-ARBA"/>
</dbReference>
<evidence type="ECO:0000313" key="8">
    <source>
        <dbReference type="EMBL" id="PRQ16171.1"/>
    </source>
</evidence>
<evidence type="ECO:0000259" key="6">
    <source>
        <dbReference type="PROSITE" id="PS50404"/>
    </source>
</evidence>
<dbReference type="SFLD" id="SFLDG00358">
    <property type="entry name" value="Main_(cytGST)"/>
    <property type="match status" value="1"/>
</dbReference>
<protein>
    <recommendedName>
        <fullName evidence="5">Glutathione S-transferase</fullName>
        <ecNumber evidence="5">2.5.1.18</ecNumber>
    </recommendedName>
</protein>
<dbReference type="InterPro" id="IPR010987">
    <property type="entry name" value="Glutathione-S-Trfase_C-like"/>
</dbReference>
<accession>A0A2P6P2M8</accession>
<feature type="domain" description="GST C-terminal" evidence="7">
    <location>
        <begin position="90"/>
        <end position="224"/>
    </location>
</feature>
<dbReference type="EMBL" id="PDCK01000045">
    <property type="protein sequence ID" value="PRQ16171.1"/>
    <property type="molecule type" value="Genomic_DNA"/>
</dbReference>
<dbReference type="AlphaFoldDB" id="A0A2P6P2M8"/>
<dbReference type="Gramene" id="PRQ16171">
    <property type="protein sequence ID" value="PRQ16171"/>
    <property type="gene ID" value="RchiOBHm_Chr7g0181321"/>
</dbReference>
<dbReference type="InterPro" id="IPR036249">
    <property type="entry name" value="Thioredoxin-like_sf"/>
</dbReference>
<sequence length="233" mass="26973">MEGESKVKLHGMWASTYSKRVELALKLKGIPYEYIEEDLRNKSQLLLKYNPVHKKIPVLVHNGKPIAESYIILEYIDETWKNAPKLFPEDPYERARIRFWASFIQQQLFESMSRIVTSHGEAQEQAVKDAFEKLRVFEEGMKEYLPGGASFANGENLGLLDILMVTTFGPHKAHEEVFGIKLMDPERYPLLFSWITALNEHPLMKEIQPPYDKLVELLQHFKPTNQATGTESH</sequence>
<dbReference type="CDD" id="cd03185">
    <property type="entry name" value="GST_C_Tau"/>
    <property type="match status" value="1"/>
</dbReference>
<dbReference type="SUPFAM" id="SSF47616">
    <property type="entry name" value="GST C-terminal domain-like"/>
    <property type="match status" value="1"/>
</dbReference>
<evidence type="ECO:0000256" key="1">
    <source>
        <dbReference type="ARBA" id="ARBA00022575"/>
    </source>
</evidence>
<dbReference type="FunFam" id="3.40.30.10:FF:000197">
    <property type="entry name" value="Glutathione S-transferase U10"/>
    <property type="match status" value="1"/>
</dbReference>
<dbReference type="Gene3D" id="1.20.1050.10">
    <property type="match status" value="1"/>
</dbReference>
<dbReference type="InterPro" id="IPR045074">
    <property type="entry name" value="GST_C_Tau"/>
</dbReference>
<dbReference type="Gene3D" id="3.40.30.10">
    <property type="entry name" value="Glutaredoxin"/>
    <property type="match status" value="1"/>
</dbReference>
<dbReference type="InterPro" id="IPR036282">
    <property type="entry name" value="Glutathione-S-Trfase_C_sf"/>
</dbReference>
<evidence type="ECO:0000256" key="3">
    <source>
        <dbReference type="ARBA" id="ARBA00025743"/>
    </source>
</evidence>
<dbReference type="EC" id="2.5.1.18" evidence="5"/>
<comment type="similarity">
    <text evidence="3">Belongs to the GST superfamily. Tau family.</text>
</comment>
<name>A0A2P6P2M8_ROSCH</name>
<comment type="catalytic activity">
    <reaction evidence="4 5">
        <text>RX + glutathione = an S-substituted glutathione + a halide anion + H(+)</text>
        <dbReference type="Rhea" id="RHEA:16437"/>
        <dbReference type="ChEBI" id="CHEBI:15378"/>
        <dbReference type="ChEBI" id="CHEBI:16042"/>
        <dbReference type="ChEBI" id="CHEBI:17792"/>
        <dbReference type="ChEBI" id="CHEBI:57925"/>
        <dbReference type="ChEBI" id="CHEBI:90779"/>
        <dbReference type="EC" id="2.5.1.18"/>
    </reaction>
</comment>
<dbReference type="Proteomes" id="UP000238479">
    <property type="component" value="Chromosome 7"/>
</dbReference>
<keyword evidence="9" id="KW-1185">Reference proteome</keyword>
<dbReference type="PROSITE" id="PS50404">
    <property type="entry name" value="GST_NTER"/>
    <property type="match status" value="1"/>
</dbReference>
<keyword evidence="1" id="KW-0216">Detoxification</keyword>
<evidence type="ECO:0000313" key="9">
    <source>
        <dbReference type="Proteomes" id="UP000238479"/>
    </source>
</evidence>
<keyword evidence="2 5" id="KW-0808">Transferase</keyword>
<dbReference type="InterPro" id="IPR004045">
    <property type="entry name" value="Glutathione_S-Trfase_N"/>
</dbReference>
<feature type="domain" description="GST N-terminal" evidence="6">
    <location>
        <begin position="5"/>
        <end position="84"/>
    </location>
</feature>
<dbReference type="SUPFAM" id="SSF52833">
    <property type="entry name" value="Thioredoxin-like"/>
    <property type="match status" value="1"/>
</dbReference>
<evidence type="ECO:0000256" key="2">
    <source>
        <dbReference type="ARBA" id="ARBA00022679"/>
    </source>
</evidence>
<evidence type="ECO:0000256" key="4">
    <source>
        <dbReference type="ARBA" id="ARBA00047960"/>
    </source>
</evidence>
<gene>
    <name evidence="8" type="ORF">RchiOBHm_Chr7g0181321</name>
</gene>
<keyword evidence="5" id="KW-0963">Cytoplasm</keyword>
<reference evidence="8 9" key="1">
    <citation type="journal article" date="2018" name="Nat. Genet.">
        <title>The Rosa genome provides new insights in the design of modern roses.</title>
        <authorList>
            <person name="Bendahmane M."/>
        </authorList>
    </citation>
    <scope>NUCLEOTIDE SEQUENCE [LARGE SCALE GENOMIC DNA]</scope>
    <source>
        <strain evidence="9">cv. Old Blush</strain>
    </source>
</reference>
<comment type="function">
    <text evidence="5">Is involved in the conjugation of reduced glutathione to a wide number of exogenous and endogenous hydrophobic electrophiles.</text>
</comment>
<organism evidence="8 9">
    <name type="scientific">Rosa chinensis</name>
    <name type="common">China rose</name>
    <dbReference type="NCBI Taxonomy" id="74649"/>
    <lineage>
        <taxon>Eukaryota</taxon>
        <taxon>Viridiplantae</taxon>
        <taxon>Streptophyta</taxon>
        <taxon>Embryophyta</taxon>
        <taxon>Tracheophyta</taxon>
        <taxon>Spermatophyta</taxon>
        <taxon>Magnoliopsida</taxon>
        <taxon>eudicotyledons</taxon>
        <taxon>Gunneridae</taxon>
        <taxon>Pentapetalae</taxon>
        <taxon>rosids</taxon>
        <taxon>fabids</taxon>
        <taxon>Rosales</taxon>
        <taxon>Rosaceae</taxon>
        <taxon>Rosoideae</taxon>
        <taxon>Rosoideae incertae sedis</taxon>
        <taxon>Rosa</taxon>
    </lineage>
</organism>
<dbReference type="OMA" id="DETWQNG"/>
<dbReference type="InterPro" id="IPR045073">
    <property type="entry name" value="Omega/Tau-like"/>
</dbReference>
<dbReference type="InterPro" id="IPR040079">
    <property type="entry name" value="Glutathione_S-Trfase"/>
</dbReference>